<evidence type="ECO:0000313" key="1">
    <source>
        <dbReference type="EMBL" id="GAH27921.1"/>
    </source>
</evidence>
<proteinExistence type="predicted"/>
<dbReference type="EMBL" id="BARU01003828">
    <property type="protein sequence ID" value="GAH27921.1"/>
    <property type="molecule type" value="Genomic_DNA"/>
</dbReference>
<feature type="non-terminal residue" evidence="1">
    <location>
        <position position="1"/>
    </location>
</feature>
<dbReference type="AlphaFoldDB" id="X1E3T3"/>
<reference evidence="1" key="1">
    <citation type="journal article" date="2014" name="Front. Microbiol.">
        <title>High frequency of phylogenetically diverse reductive dehalogenase-homologous genes in deep subseafloor sedimentary metagenomes.</title>
        <authorList>
            <person name="Kawai M."/>
            <person name="Futagami T."/>
            <person name="Toyoda A."/>
            <person name="Takaki Y."/>
            <person name="Nishi S."/>
            <person name="Hori S."/>
            <person name="Arai W."/>
            <person name="Tsubouchi T."/>
            <person name="Morono Y."/>
            <person name="Uchiyama I."/>
            <person name="Ito T."/>
            <person name="Fujiyama A."/>
            <person name="Inagaki F."/>
            <person name="Takami H."/>
        </authorList>
    </citation>
    <scope>NUCLEOTIDE SEQUENCE</scope>
    <source>
        <strain evidence="1">Expedition CK06-06</strain>
    </source>
</reference>
<comment type="caution">
    <text evidence="1">The sequence shown here is derived from an EMBL/GenBank/DDBJ whole genome shotgun (WGS) entry which is preliminary data.</text>
</comment>
<protein>
    <submittedName>
        <fullName evidence="1">Uncharacterized protein</fullName>
    </submittedName>
</protein>
<organism evidence="1">
    <name type="scientific">marine sediment metagenome</name>
    <dbReference type="NCBI Taxonomy" id="412755"/>
    <lineage>
        <taxon>unclassified sequences</taxon>
        <taxon>metagenomes</taxon>
        <taxon>ecological metagenomes</taxon>
    </lineage>
</organism>
<name>X1E3T3_9ZZZZ</name>
<accession>X1E3T3</accession>
<sequence>AEEAVRNIYRSIIEDYMKAGYKASNPTLTKSHVDIIKFYDLPVATEGRVLEIKPPAGQVVVIGGTLHVPKTEEADMVRIKLADSTGEIGDETPVRTELRSSDLGVEPAFAAPYGFLNRISMQDIYRPRNTIEIVGPDELRFIITPEAGETGTGGVTEDYCECAIQCTLLKRGGVVR</sequence>
<gene>
    <name evidence="1" type="ORF">S03H2_08040</name>
</gene>